<dbReference type="EMBL" id="LWDP01000015">
    <property type="protein sequence ID" value="ORD94590.1"/>
    <property type="molecule type" value="Genomic_DNA"/>
</dbReference>
<evidence type="ECO:0000313" key="4">
    <source>
        <dbReference type="Proteomes" id="UP000192639"/>
    </source>
</evidence>
<keyword evidence="2" id="KW-0812">Transmembrane</keyword>
<feature type="transmembrane region" description="Helical" evidence="2">
    <location>
        <begin position="41"/>
        <end position="64"/>
    </location>
</feature>
<feature type="compositionally biased region" description="Polar residues" evidence="1">
    <location>
        <begin position="1"/>
        <end position="12"/>
    </location>
</feature>
<dbReference type="InterPro" id="IPR027417">
    <property type="entry name" value="P-loop_NTPase"/>
</dbReference>
<gene>
    <name evidence="3" type="ORF">ECANGB1_477</name>
</gene>
<keyword evidence="2" id="KW-0472">Membrane</keyword>
<keyword evidence="2" id="KW-1133">Transmembrane helix</keyword>
<organism evidence="3 4">
    <name type="scientific">Enterospora canceri</name>
    <dbReference type="NCBI Taxonomy" id="1081671"/>
    <lineage>
        <taxon>Eukaryota</taxon>
        <taxon>Fungi</taxon>
        <taxon>Fungi incertae sedis</taxon>
        <taxon>Microsporidia</taxon>
        <taxon>Enterocytozoonidae</taxon>
        <taxon>Enterospora</taxon>
    </lineage>
</organism>
<sequence length="388" mass="44607">MPEQNLSEANPENEQRNQRPQKDVTNQITTKEKMNKIAASILKLCIFLIGVFCIVFPLMFYNIVVEIGYGNIEMIEESDETVIADMPPKSIDLSLYEDSYFVGKEDEIKDRVLKICNAVGRDIFEGDNFTPKDHFLFIHGRCGTGKSFYVKRLAYILDCQLKMMKSKYKKSKKQPFTVMKNLYDVDKNAIKDTKQLVTLLIMSPSDLLTDKSLKGKSYYDIFNKAVPRRSFEFRLFLVDDAQGLLCNRKNLQKPEIILDARINGFSSVLKSMSSGRKTVFMSEKEVDMVDADITTQFKTRTRTYPLDNITINEYIDVFITKKIVSLGITLKNKQQLEYAIITKSIGFVESAMSLVKQYDWDGKLIGFSENKLLATLKQKEREDSNTLD</sequence>
<evidence type="ECO:0000256" key="2">
    <source>
        <dbReference type="SAM" id="Phobius"/>
    </source>
</evidence>
<dbReference type="AlphaFoldDB" id="A0A1Y1S7Z2"/>
<proteinExistence type="predicted"/>
<reference evidence="3 4" key="1">
    <citation type="journal article" date="2017" name="Environ. Microbiol.">
        <title>Decay of the glycolytic pathway and adaptation to intranuclear parasitism within Enterocytozoonidae microsporidia.</title>
        <authorList>
            <person name="Wiredu Boakye D."/>
            <person name="Jaroenlak P."/>
            <person name="Prachumwat A."/>
            <person name="Williams T.A."/>
            <person name="Bateman K.S."/>
            <person name="Itsathitphaisarn O."/>
            <person name="Sritunyalucksana K."/>
            <person name="Paszkiewicz K.H."/>
            <person name="Moore K.A."/>
            <person name="Stentiford G.D."/>
            <person name="Williams B.A."/>
        </authorList>
    </citation>
    <scope>NUCLEOTIDE SEQUENCE [LARGE SCALE GENOMIC DNA]</scope>
    <source>
        <strain evidence="3 4">GB1</strain>
    </source>
</reference>
<evidence type="ECO:0000256" key="1">
    <source>
        <dbReference type="SAM" id="MobiDB-lite"/>
    </source>
</evidence>
<protein>
    <submittedName>
        <fullName evidence="3">Uncharacterized protein</fullName>
    </submittedName>
</protein>
<dbReference type="Proteomes" id="UP000192639">
    <property type="component" value="Unassembled WGS sequence"/>
</dbReference>
<accession>A0A1Y1S7Z2</accession>
<keyword evidence="4" id="KW-1185">Reference proteome</keyword>
<comment type="caution">
    <text evidence="3">The sequence shown here is derived from an EMBL/GenBank/DDBJ whole genome shotgun (WGS) entry which is preliminary data.</text>
</comment>
<dbReference type="VEuPathDB" id="MicrosporidiaDB:ECANGB1_477"/>
<feature type="compositionally biased region" description="Basic and acidic residues" evidence="1">
    <location>
        <begin position="13"/>
        <end position="22"/>
    </location>
</feature>
<feature type="region of interest" description="Disordered" evidence="1">
    <location>
        <begin position="1"/>
        <end position="27"/>
    </location>
</feature>
<dbReference type="SUPFAM" id="SSF52540">
    <property type="entry name" value="P-loop containing nucleoside triphosphate hydrolases"/>
    <property type="match status" value="1"/>
</dbReference>
<evidence type="ECO:0000313" key="3">
    <source>
        <dbReference type="EMBL" id="ORD94590.1"/>
    </source>
</evidence>
<name>A0A1Y1S7Z2_9MICR</name>